<name>A0A482VP13_ASBVE</name>
<dbReference type="STRING" id="1661398.A0A482VP13"/>
<gene>
    <name evidence="1" type="ORF">BDFB_006021</name>
</gene>
<dbReference type="InterPro" id="IPR009991">
    <property type="entry name" value="DCTN3"/>
</dbReference>
<protein>
    <submittedName>
        <fullName evidence="1">Dynactin p22 domain containing protein</fullName>
    </submittedName>
</protein>
<dbReference type="Proteomes" id="UP000292052">
    <property type="component" value="Unassembled WGS sequence"/>
</dbReference>
<accession>A0A482VP13</accession>
<evidence type="ECO:0000313" key="2">
    <source>
        <dbReference type="Proteomes" id="UP000292052"/>
    </source>
</evidence>
<reference evidence="1 2" key="1">
    <citation type="submission" date="2017-03" db="EMBL/GenBank/DDBJ databases">
        <title>Genome of the blue death feigning beetle - Asbolus verrucosus.</title>
        <authorList>
            <person name="Rider S.D."/>
        </authorList>
    </citation>
    <scope>NUCLEOTIDE SEQUENCE [LARGE SCALE GENOMIC DNA]</scope>
    <source>
        <strain evidence="1">Butters</strain>
        <tissue evidence="1">Head and leg muscle</tissue>
    </source>
</reference>
<comment type="caution">
    <text evidence="1">The sequence shown here is derived from an EMBL/GenBank/DDBJ whole genome shotgun (WGS) entry which is preliminary data.</text>
</comment>
<dbReference type="OrthoDB" id="16729at2759"/>
<dbReference type="EMBL" id="QDEB01082938">
    <property type="protein sequence ID" value="RZC34107.1"/>
    <property type="molecule type" value="Genomic_DNA"/>
</dbReference>
<proteinExistence type="predicted"/>
<dbReference type="GO" id="GO:0005869">
    <property type="term" value="C:dynactin complex"/>
    <property type="evidence" value="ECO:0007669"/>
    <property type="project" value="InterPro"/>
</dbReference>
<organism evidence="1 2">
    <name type="scientific">Asbolus verrucosus</name>
    <name type="common">Desert ironclad beetle</name>
    <dbReference type="NCBI Taxonomy" id="1661398"/>
    <lineage>
        <taxon>Eukaryota</taxon>
        <taxon>Metazoa</taxon>
        <taxon>Ecdysozoa</taxon>
        <taxon>Arthropoda</taxon>
        <taxon>Hexapoda</taxon>
        <taxon>Insecta</taxon>
        <taxon>Pterygota</taxon>
        <taxon>Neoptera</taxon>
        <taxon>Endopterygota</taxon>
        <taxon>Coleoptera</taxon>
        <taxon>Polyphaga</taxon>
        <taxon>Cucujiformia</taxon>
        <taxon>Tenebrionidae</taxon>
        <taxon>Pimeliinae</taxon>
        <taxon>Asbolus</taxon>
    </lineage>
</organism>
<sequence>MDSLDFLEKRIVALELQILPKNPNFTTDDKTQEITDLLLQTQTMISSALSCREAITSILQHMTTINEYLDPNNGENELEVEAKRHYLLELYPELKDTVKLISTFENLTPYADSDSIMKVTELADKLESLAVYNLKIFEESQEVTQKTVCALQQYNDIISSIKVLFSQLDKAITDLEAALLPKFTTEE</sequence>
<dbReference type="PANTHER" id="PTHR28360:SF1">
    <property type="entry name" value="DYNACTIN SUBUNIT 3"/>
    <property type="match status" value="1"/>
</dbReference>
<evidence type="ECO:0000313" key="1">
    <source>
        <dbReference type="EMBL" id="RZC34107.1"/>
    </source>
</evidence>
<dbReference type="Pfam" id="PF07426">
    <property type="entry name" value="Dynactin_p22"/>
    <property type="match status" value="1"/>
</dbReference>
<dbReference type="PANTHER" id="PTHR28360">
    <property type="entry name" value="DYNACTIN SUBUNIT 3"/>
    <property type="match status" value="1"/>
</dbReference>
<dbReference type="AlphaFoldDB" id="A0A482VP13"/>
<dbReference type="GO" id="GO:0061640">
    <property type="term" value="P:cytoskeleton-dependent cytokinesis"/>
    <property type="evidence" value="ECO:0007669"/>
    <property type="project" value="InterPro"/>
</dbReference>
<keyword evidence="2" id="KW-1185">Reference proteome</keyword>